<name>A0A1I3NXW7_9SPHI</name>
<evidence type="ECO:0000313" key="1">
    <source>
        <dbReference type="EMBL" id="SFJ13626.1"/>
    </source>
</evidence>
<reference evidence="1 2" key="1">
    <citation type="submission" date="2016-10" db="EMBL/GenBank/DDBJ databases">
        <authorList>
            <person name="de Groot N.N."/>
        </authorList>
    </citation>
    <scope>NUCLEOTIDE SEQUENCE [LARGE SCALE GENOMIC DNA]</scope>
    <source>
        <strain evidence="1 2">RK1</strain>
    </source>
</reference>
<keyword evidence="1" id="KW-0808">Transferase</keyword>
<evidence type="ECO:0000313" key="2">
    <source>
        <dbReference type="Proteomes" id="UP000198670"/>
    </source>
</evidence>
<dbReference type="InterPro" id="IPR051159">
    <property type="entry name" value="Hexapeptide_acetyltransf"/>
</dbReference>
<proteinExistence type="predicted"/>
<dbReference type="SUPFAM" id="SSF51161">
    <property type="entry name" value="Trimeric LpxA-like enzymes"/>
    <property type="match status" value="1"/>
</dbReference>
<gene>
    <name evidence="1" type="ORF">SAMN05444682_107330</name>
</gene>
<dbReference type="Proteomes" id="UP000198670">
    <property type="component" value="Unassembled WGS sequence"/>
</dbReference>
<organism evidence="1 2">
    <name type="scientific">Parapedobacter indicus</name>
    <dbReference type="NCBI Taxonomy" id="1477437"/>
    <lineage>
        <taxon>Bacteria</taxon>
        <taxon>Pseudomonadati</taxon>
        <taxon>Bacteroidota</taxon>
        <taxon>Sphingobacteriia</taxon>
        <taxon>Sphingobacteriales</taxon>
        <taxon>Sphingobacteriaceae</taxon>
        <taxon>Parapedobacter</taxon>
    </lineage>
</organism>
<protein>
    <submittedName>
        <fullName evidence="1">Acetyltransferase (Isoleucine patch superfamily)</fullName>
    </submittedName>
</protein>
<dbReference type="GO" id="GO:0016740">
    <property type="term" value="F:transferase activity"/>
    <property type="evidence" value="ECO:0007669"/>
    <property type="project" value="UniProtKB-KW"/>
</dbReference>
<dbReference type="EMBL" id="FOQO01000007">
    <property type="protein sequence ID" value="SFJ13626.1"/>
    <property type="molecule type" value="Genomic_DNA"/>
</dbReference>
<keyword evidence="2" id="KW-1185">Reference proteome</keyword>
<accession>A0A1I3NXW7</accession>
<sequence length="221" mass="25259">MLKKLITFFLPWGLRRRLLHYWFGYDIHPTAHIGWAWVFPGKLVMKERAKIGHFTIGIHLDYIELGERVSVGRSNWITGFPSSEPSKHFAHQSDQRRSELIVGDHSAITKHHHLDCTNSIHIGRFSTIAGYRSQFLTHSIDIRHNRQDSIPITIGDYCFVGTNVVVLGGAKLPSYSVLGAKSLLNKAQGEEWGLYAGVPATLVKYMDKDYQYFTRQEGFVF</sequence>
<dbReference type="AlphaFoldDB" id="A0A1I3NXW7"/>
<dbReference type="STRING" id="1477437.SAMN05444682_107330"/>
<dbReference type="OrthoDB" id="9801697at2"/>
<dbReference type="Gene3D" id="2.160.10.10">
    <property type="entry name" value="Hexapeptide repeat proteins"/>
    <property type="match status" value="1"/>
</dbReference>
<dbReference type="PANTHER" id="PTHR23416">
    <property type="entry name" value="SIALIC ACID SYNTHASE-RELATED"/>
    <property type="match status" value="1"/>
</dbReference>
<dbReference type="InterPro" id="IPR011004">
    <property type="entry name" value="Trimer_LpxA-like_sf"/>
</dbReference>
<dbReference type="PANTHER" id="PTHR23416:SF78">
    <property type="entry name" value="LIPOPOLYSACCHARIDE BIOSYNTHESIS O-ACETYL TRANSFERASE WBBJ-RELATED"/>
    <property type="match status" value="1"/>
</dbReference>
<dbReference type="RefSeq" id="WP_090628421.1">
    <property type="nucleotide sequence ID" value="NZ_FOQO01000007.1"/>
</dbReference>